<evidence type="ECO:0000256" key="1">
    <source>
        <dbReference type="SAM" id="MobiDB-lite"/>
    </source>
</evidence>
<sequence length="100" mass="10931">MNGLQGPNLTELCETLHMDQTIQNNPDTRFGGHQWSTIPGRGVGGGSYGTSRLIELLSTTLVSRFQPCKIVGLGPIEWPPGAPKSHRNPTLYMESKRANN</sequence>
<proteinExistence type="predicted"/>
<evidence type="ECO:0000313" key="2">
    <source>
        <dbReference type="EMBL" id="GFS82327.1"/>
    </source>
</evidence>
<protein>
    <submittedName>
        <fullName evidence="2">Uncharacterized protein</fullName>
    </submittedName>
</protein>
<reference evidence="2" key="1">
    <citation type="submission" date="2020-08" db="EMBL/GenBank/DDBJ databases">
        <title>Multicomponent nature underlies the extraordinary mechanical properties of spider dragline silk.</title>
        <authorList>
            <person name="Kono N."/>
            <person name="Nakamura H."/>
            <person name="Mori M."/>
            <person name="Yoshida Y."/>
            <person name="Ohtoshi R."/>
            <person name="Malay A.D."/>
            <person name="Moran D.A.P."/>
            <person name="Tomita M."/>
            <person name="Numata K."/>
            <person name="Arakawa K."/>
        </authorList>
    </citation>
    <scope>NUCLEOTIDE SEQUENCE</scope>
</reference>
<keyword evidence="3" id="KW-1185">Reference proteome</keyword>
<dbReference type="AlphaFoldDB" id="A0A8X6MX84"/>
<accession>A0A8X6MX84</accession>
<dbReference type="EMBL" id="BMAW01003198">
    <property type="protein sequence ID" value="GFS82327.1"/>
    <property type="molecule type" value="Genomic_DNA"/>
</dbReference>
<dbReference type="Proteomes" id="UP000887013">
    <property type="component" value="Unassembled WGS sequence"/>
</dbReference>
<organism evidence="2 3">
    <name type="scientific">Nephila pilipes</name>
    <name type="common">Giant wood spider</name>
    <name type="synonym">Nephila maculata</name>
    <dbReference type="NCBI Taxonomy" id="299642"/>
    <lineage>
        <taxon>Eukaryota</taxon>
        <taxon>Metazoa</taxon>
        <taxon>Ecdysozoa</taxon>
        <taxon>Arthropoda</taxon>
        <taxon>Chelicerata</taxon>
        <taxon>Arachnida</taxon>
        <taxon>Araneae</taxon>
        <taxon>Araneomorphae</taxon>
        <taxon>Entelegynae</taxon>
        <taxon>Araneoidea</taxon>
        <taxon>Nephilidae</taxon>
        <taxon>Nephila</taxon>
    </lineage>
</organism>
<feature type="region of interest" description="Disordered" evidence="1">
    <location>
        <begin position="76"/>
        <end position="100"/>
    </location>
</feature>
<gene>
    <name evidence="2" type="ORF">NPIL_697121</name>
</gene>
<name>A0A8X6MX84_NEPPI</name>
<evidence type="ECO:0000313" key="3">
    <source>
        <dbReference type="Proteomes" id="UP000887013"/>
    </source>
</evidence>
<comment type="caution">
    <text evidence="2">The sequence shown here is derived from an EMBL/GenBank/DDBJ whole genome shotgun (WGS) entry which is preliminary data.</text>
</comment>